<evidence type="ECO:0000313" key="1">
    <source>
        <dbReference type="EMBL" id="CAI2188526.1"/>
    </source>
</evidence>
<dbReference type="Proteomes" id="UP001153678">
    <property type="component" value="Unassembled WGS sequence"/>
</dbReference>
<comment type="caution">
    <text evidence="1">The sequence shown here is derived from an EMBL/GenBank/DDBJ whole genome shotgun (WGS) entry which is preliminary data.</text>
</comment>
<dbReference type="OrthoDB" id="10593018at2759"/>
<feature type="non-terminal residue" evidence="1">
    <location>
        <position position="1"/>
    </location>
</feature>
<sequence>LNDKEIDEDNCEVKKSDNYKPKIEADSELQKRIIVLKPNSFLHKPTPSVTGYN</sequence>
<proteinExistence type="predicted"/>
<gene>
    <name evidence="1" type="ORF">FWILDA_LOCUS13624</name>
</gene>
<reference evidence="1" key="1">
    <citation type="submission" date="2022-08" db="EMBL/GenBank/DDBJ databases">
        <authorList>
            <person name="Kallberg Y."/>
            <person name="Tangrot J."/>
            <person name="Rosling A."/>
        </authorList>
    </citation>
    <scope>NUCLEOTIDE SEQUENCE</scope>
    <source>
        <strain evidence="1">Wild A</strain>
    </source>
</reference>
<accession>A0A9W4WVC8</accession>
<evidence type="ECO:0000313" key="2">
    <source>
        <dbReference type="Proteomes" id="UP001153678"/>
    </source>
</evidence>
<organism evidence="1 2">
    <name type="scientific">Funneliformis geosporum</name>
    <dbReference type="NCBI Taxonomy" id="1117311"/>
    <lineage>
        <taxon>Eukaryota</taxon>
        <taxon>Fungi</taxon>
        <taxon>Fungi incertae sedis</taxon>
        <taxon>Mucoromycota</taxon>
        <taxon>Glomeromycotina</taxon>
        <taxon>Glomeromycetes</taxon>
        <taxon>Glomerales</taxon>
        <taxon>Glomeraceae</taxon>
        <taxon>Funneliformis</taxon>
    </lineage>
</organism>
<keyword evidence="2" id="KW-1185">Reference proteome</keyword>
<dbReference type="AlphaFoldDB" id="A0A9W4WVC8"/>
<dbReference type="EMBL" id="CAMKVN010005258">
    <property type="protein sequence ID" value="CAI2188526.1"/>
    <property type="molecule type" value="Genomic_DNA"/>
</dbReference>
<protein>
    <submittedName>
        <fullName evidence="1">14876_t:CDS:1</fullName>
    </submittedName>
</protein>
<name>A0A9W4WVC8_9GLOM</name>